<dbReference type="InterPro" id="IPR034812">
    <property type="entry name" value="Ppo-like_N"/>
</dbReference>
<dbReference type="InterPro" id="IPR019791">
    <property type="entry name" value="Haem_peroxidase_animal"/>
</dbReference>
<dbReference type="GO" id="GO:0005506">
    <property type="term" value="F:iron ion binding"/>
    <property type="evidence" value="ECO:0007669"/>
    <property type="project" value="InterPro"/>
</dbReference>
<dbReference type="InterPro" id="IPR036396">
    <property type="entry name" value="Cyt_P450_sf"/>
</dbReference>
<evidence type="ECO:0000256" key="5">
    <source>
        <dbReference type="ARBA" id="ARBA00023002"/>
    </source>
</evidence>
<keyword evidence="2 7" id="KW-0349">Heme</keyword>
<evidence type="ECO:0000256" key="6">
    <source>
        <dbReference type="ARBA" id="ARBA00023004"/>
    </source>
</evidence>
<dbReference type="InterPro" id="IPR037120">
    <property type="entry name" value="Haem_peroxidase_sf_animal"/>
</dbReference>
<gene>
    <name evidence="8" type="ORF">GGX14DRAFT_365020</name>
</gene>
<dbReference type="GO" id="GO:0006631">
    <property type="term" value="P:fatty acid metabolic process"/>
    <property type="evidence" value="ECO:0007669"/>
    <property type="project" value="UniProtKB-ARBA"/>
</dbReference>
<dbReference type="EMBL" id="JARJCW010000032">
    <property type="protein sequence ID" value="KAJ7208882.1"/>
    <property type="molecule type" value="Genomic_DNA"/>
</dbReference>
<name>A0AAD6Y9M2_9AGAR</name>
<evidence type="ECO:0000313" key="9">
    <source>
        <dbReference type="Proteomes" id="UP001219525"/>
    </source>
</evidence>
<evidence type="ECO:0000256" key="3">
    <source>
        <dbReference type="ARBA" id="ARBA00022723"/>
    </source>
</evidence>
<dbReference type="Pfam" id="PF00067">
    <property type="entry name" value="p450"/>
    <property type="match status" value="1"/>
</dbReference>
<keyword evidence="3 7" id="KW-0479">Metal-binding</keyword>
<evidence type="ECO:0000313" key="8">
    <source>
        <dbReference type="EMBL" id="KAJ7208882.1"/>
    </source>
</evidence>
<dbReference type="GO" id="GO:0051213">
    <property type="term" value="F:dioxygenase activity"/>
    <property type="evidence" value="ECO:0007669"/>
    <property type="project" value="UniProtKB-KW"/>
</dbReference>
<dbReference type="PANTHER" id="PTHR11903:SF37">
    <property type="entry name" value="PSI-PRODUCING OXYGENASE A"/>
    <property type="match status" value="1"/>
</dbReference>
<comment type="subunit">
    <text evidence="1">Homotetramer.</text>
</comment>
<sequence length="1120" mass="124567">MASITPIQAFSLGADAVYLSKRPLPTAPDGLYDWEDQANPNTSPQAHAGVTNLINEVRAPGSPYEFQRLRPHYNEKDAFIDQVLHPDAVDDRKGAFADGLGLISKLPPSTGLAKDLSNAAVTLLYNSMPHPRTALLGPVHSYRQADGGGNNLQTPDLGRAGMPYARTVQGKWCNALTSLPDPGLIFDTLLKASHRVDHPGGNSSLIFAFASIVTHSVFRTDFIDWNINNTSSYLDLSPLYGISQATQDLVRNKDQGRGLLYPDTFSEERLMFLPPAASVILVILNRNHNYIADMLLKINERGRWTDPPPTDEKARAQQDEEIFQTARLVNCGHFMGLIISDYVPSFLGLSEGGAWNINAFDSMKTRGGVEIGRGEGNHCSVEFNVLYRWHPTLSAPDQKWTECMFTEIFNKPFDQITMQDFGQALKQTFATINPDPRQRTIATRFIGLQRGPDGRFSDDDLADILHSATEAPAGAYRAQGTPEVLRVVEMMGILQARQWRVCTMNEFRKFMGLRQFKDFNEWNSDPEIADAARRLYGHIDNLELYTGLQCEDTMPLTPGSRFAAGYTMTRAILSDAINLVRGDRFFTTDFTPGNLTAWGYQDCLRDPHNMGFVSLCLPKLLMRHLPRHYSYNSVYGCFPFFTPQRMQTSLKKQGIAADYIFDRPVATRVPKVINTYTAIKHVCNDPARFPTIYDMSGLGNGYGFMLSFNTREKHDPDLALAVHALFPTKDALNEHAAWFRNTLSKFIKERSWKFKNVAGNYVDIVSVVNATFVHWATDLMLGFPLKTRTDPSGLYTEREVYDMLMTLFTLTFMSVGDNEHTGSLRWAAIQAGGVIQALVAKTVLEIAPGSAPTAVLRFIGKVSKFLFPQSDKPYYPFLSKLAETGRPLNELVALAVGLAGGSSVNFSQAAVHVIDFYFDETHTAERMKISQLVKTDDPRSMQLLCGYVREAMRLNPQCPGLWRDVMVDASIPQGGGLPDVEVKAGDRIWASLRNADLNPADFPNPTSVDPSRPASAYNLNGTGFHLCPGVALAVQTIAEVLKVVFKLKNVRRAPGNDGTMLGFKTIVNETETNVYLTPYGTTSPWPGSMNLVVRSIVSLSTCPHYCSITCERKYMIMKFA</sequence>
<dbReference type="Gene3D" id="1.10.630.10">
    <property type="entry name" value="Cytochrome P450"/>
    <property type="match status" value="1"/>
</dbReference>
<accession>A0AAD6Y9M2</accession>
<dbReference type="PANTHER" id="PTHR11903">
    <property type="entry name" value="PROSTAGLANDIN G/H SYNTHASE"/>
    <property type="match status" value="1"/>
</dbReference>
<dbReference type="Gene3D" id="1.10.640.10">
    <property type="entry name" value="Haem peroxidase domain superfamily, animal type"/>
    <property type="match status" value="1"/>
</dbReference>
<dbReference type="SUPFAM" id="SSF48113">
    <property type="entry name" value="Heme-dependent peroxidases"/>
    <property type="match status" value="1"/>
</dbReference>
<dbReference type="GO" id="GO:0006979">
    <property type="term" value="P:response to oxidative stress"/>
    <property type="evidence" value="ECO:0007669"/>
    <property type="project" value="InterPro"/>
</dbReference>
<keyword evidence="9" id="KW-1185">Reference proteome</keyword>
<keyword evidence="5" id="KW-0560">Oxidoreductase</keyword>
<dbReference type="Pfam" id="PF03098">
    <property type="entry name" value="An_peroxidase"/>
    <property type="match status" value="1"/>
</dbReference>
<organism evidence="8 9">
    <name type="scientific">Mycena pura</name>
    <dbReference type="NCBI Taxonomy" id="153505"/>
    <lineage>
        <taxon>Eukaryota</taxon>
        <taxon>Fungi</taxon>
        <taxon>Dikarya</taxon>
        <taxon>Basidiomycota</taxon>
        <taxon>Agaricomycotina</taxon>
        <taxon>Agaricomycetes</taxon>
        <taxon>Agaricomycetidae</taxon>
        <taxon>Agaricales</taxon>
        <taxon>Marasmiineae</taxon>
        <taxon>Mycenaceae</taxon>
        <taxon>Mycena</taxon>
    </lineage>
</organism>
<evidence type="ECO:0000256" key="2">
    <source>
        <dbReference type="ARBA" id="ARBA00022617"/>
    </source>
</evidence>
<dbReference type="GO" id="GO:0016705">
    <property type="term" value="F:oxidoreductase activity, acting on paired donors, with incorporation or reduction of molecular oxygen"/>
    <property type="evidence" value="ECO:0007669"/>
    <property type="project" value="InterPro"/>
</dbReference>
<dbReference type="GO" id="GO:0004601">
    <property type="term" value="F:peroxidase activity"/>
    <property type="evidence" value="ECO:0007669"/>
    <property type="project" value="UniProtKB-KW"/>
</dbReference>
<dbReference type="CDD" id="cd09817">
    <property type="entry name" value="linoleate_diol_synthase_like"/>
    <property type="match status" value="1"/>
</dbReference>
<comment type="caution">
    <text evidence="8">The sequence shown here is derived from an EMBL/GenBank/DDBJ whole genome shotgun (WGS) entry which is preliminary data.</text>
</comment>
<evidence type="ECO:0000256" key="1">
    <source>
        <dbReference type="ARBA" id="ARBA00011881"/>
    </source>
</evidence>
<keyword evidence="4" id="KW-0223">Dioxygenase</keyword>
<dbReference type="AlphaFoldDB" id="A0AAD6Y9M2"/>
<evidence type="ECO:0000256" key="7">
    <source>
        <dbReference type="PIRSR" id="PIRSR619791-2"/>
    </source>
</evidence>
<protein>
    <submittedName>
        <fullName evidence="8">Heme peroxidase</fullName>
    </submittedName>
</protein>
<keyword evidence="8" id="KW-0575">Peroxidase</keyword>
<reference evidence="8" key="1">
    <citation type="submission" date="2023-03" db="EMBL/GenBank/DDBJ databases">
        <title>Massive genome expansion in bonnet fungi (Mycena s.s.) driven by repeated elements and novel gene families across ecological guilds.</title>
        <authorList>
            <consortium name="Lawrence Berkeley National Laboratory"/>
            <person name="Harder C.B."/>
            <person name="Miyauchi S."/>
            <person name="Viragh M."/>
            <person name="Kuo A."/>
            <person name="Thoen E."/>
            <person name="Andreopoulos B."/>
            <person name="Lu D."/>
            <person name="Skrede I."/>
            <person name="Drula E."/>
            <person name="Henrissat B."/>
            <person name="Morin E."/>
            <person name="Kohler A."/>
            <person name="Barry K."/>
            <person name="LaButti K."/>
            <person name="Morin E."/>
            <person name="Salamov A."/>
            <person name="Lipzen A."/>
            <person name="Mereny Z."/>
            <person name="Hegedus B."/>
            <person name="Baldrian P."/>
            <person name="Stursova M."/>
            <person name="Weitz H."/>
            <person name="Taylor A."/>
            <person name="Grigoriev I.V."/>
            <person name="Nagy L.G."/>
            <person name="Martin F."/>
            <person name="Kauserud H."/>
        </authorList>
    </citation>
    <scope>NUCLEOTIDE SEQUENCE</scope>
    <source>
        <strain evidence="8">9144</strain>
    </source>
</reference>
<dbReference type="CDD" id="cd20612">
    <property type="entry name" value="CYP_LDS-like_C"/>
    <property type="match status" value="1"/>
</dbReference>
<proteinExistence type="predicted"/>
<dbReference type="InterPro" id="IPR001128">
    <property type="entry name" value="Cyt_P450"/>
</dbReference>
<dbReference type="GO" id="GO:0020037">
    <property type="term" value="F:heme binding"/>
    <property type="evidence" value="ECO:0007669"/>
    <property type="project" value="InterPro"/>
</dbReference>
<dbReference type="GO" id="GO:0004497">
    <property type="term" value="F:monooxygenase activity"/>
    <property type="evidence" value="ECO:0007669"/>
    <property type="project" value="InterPro"/>
</dbReference>
<dbReference type="Proteomes" id="UP001219525">
    <property type="component" value="Unassembled WGS sequence"/>
</dbReference>
<keyword evidence="6 7" id="KW-0408">Iron</keyword>
<dbReference type="InterPro" id="IPR050783">
    <property type="entry name" value="Oxylipin_biosynth_metab"/>
</dbReference>
<dbReference type="InterPro" id="IPR010255">
    <property type="entry name" value="Haem_peroxidase_sf"/>
</dbReference>
<dbReference type="PRINTS" id="PR00457">
    <property type="entry name" value="ANPEROXIDASE"/>
</dbReference>
<dbReference type="SUPFAM" id="SSF48264">
    <property type="entry name" value="Cytochrome P450"/>
    <property type="match status" value="1"/>
</dbReference>
<dbReference type="PROSITE" id="PS50292">
    <property type="entry name" value="PEROXIDASE_3"/>
    <property type="match status" value="1"/>
</dbReference>
<evidence type="ECO:0000256" key="4">
    <source>
        <dbReference type="ARBA" id="ARBA00022964"/>
    </source>
</evidence>
<feature type="binding site" description="axial binding residue" evidence="7">
    <location>
        <position position="390"/>
    </location>
    <ligand>
        <name>heme b</name>
        <dbReference type="ChEBI" id="CHEBI:60344"/>
    </ligand>
    <ligandPart>
        <name>Fe</name>
        <dbReference type="ChEBI" id="CHEBI:18248"/>
    </ligandPart>
</feature>